<dbReference type="InterPro" id="IPR001091">
    <property type="entry name" value="RM_Methyltransferase"/>
</dbReference>
<sequence length="285" mass="32729">MKLRSQKDTILYGDCRDTIPKIHERVQMCVTSPPYYGLRDYGGQDKQIGLEQTPEKYIEELVNVFRKVRDVLSDDGTLWVNIGDSYYNYRPGKGQALVQQTVSNTKQDLPDNCPRRGNKLDGLKEKDLIGIPWMLAFALRADGWYLRQDIIWNKPNPMPESVRDRCTKSHEYIFLLSKSQNYYFDVNAIKEATRRKRSVWNVKTKPYKGSHCAVFPPELIEPCIKAGSDINHIILDPFIGSGTTAMVAKQLGRHYIGCELHPEYKNLINDRIPNTALSDLIQCDS</sequence>
<dbReference type="RefSeq" id="YP_004324665.1">
    <property type="nucleotide sequence ID" value="NC_015289.1"/>
</dbReference>
<dbReference type="PANTHER" id="PTHR13370">
    <property type="entry name" value="RNA METHYLASE-RELATED"/>
    <property type="match status" value="1"/>
</dbReference>
<dbReference type="KEGG" id="vg:10329303"/>
<evidence type="ECO:0000256" key="7">
    <source>
        <dbReference type="ARBA" id="ARBA00023125"/>
    </source>
</evidence>
<evidence type="ECO:0000256" key="1">
    <source>
        <dbReference type="ARBA" id="ARBA00010203"/>
    </source>
</evidence>
<keyword evidence="11" id="KW-1185">Reference proteome</keyword>
<keyword evidence="6" id="KW-0680">Restriction system</keyword>
<dbReference type="REBASE" id="35915">
    <property type="entry name" value="M.SphSSSM5ORF62P"/>
</dbReference>
<dbReference type="SUPFAM" id="SSF53335">
    <property type="entry name" value="S-adenosyl-L-methionine-dependent methyltransferases"/>
    <property type="match status" value="1"/>
</dbReference>
<dbReference type="InterPro" id="IPR029063">
    <property type="entry name" value="SAM-dependent_MTases_sf"/>
</dbReference>
<dbReference type="InterPro" id="IPR002941">
    <property type="entry name" value="DNA_methylase_N4/N6"/>
</dbReference>
<dbReference type="GO" id="GO:0008170">
    <property type="term" value="F:N-methyltransferase activity"/>
    <property type="evidence" value="ECO:0007669"/>
    <property type="project" value="InterPro"/>
</dbReference>
<dbReference type="Gene3D" id="3.40.50.150">
    <property type="entry name" value="Vaccinia Virus protein VP39"/>
    <property type="match status" value="1"/>
</dbReference>
<name>E3SKA2_9CAUD</name>
<evidence type="ECO:0000256" key="4">
    <source>
        <dbReference type="ARBA" id="ARBA00022679"/>
    </source>
</evidence>
<dbReference type="GO" id="GO:0032259">
    <property type="term" value="P:methylation"/>
    <property type="evidence" value="ECO:0007669"/>
    <property type="project" value="UniProtKB-KW"/>
</dbReference>
<dbReference type="OrthoDB" id="3832at10239"/>
<dbReference type="GO" id="GO:0003677">
    <property type="term" value="F:DNA binding"/>
    <property type="evidence" value="ECO:0007669"/>
    <property type="project" value="UniProtKB-KW"/>
</dbReference>
<protein>
    <recommendedName>
        <fullName evidence="2">site-specific DNA-methyltransferase (cytosine-N(4)-specific)</fullName>
        <ecNumber evidence="2">2.1.1.113</ecNumber>
    </recommendedName>
</protein>
<dbReference type="EMBL" id="GU071097">
    <property type="protein sequence ID" value="ADO98008.1"/>
    <property type="molecule type" value="Genomic_DNA"/>
</dbReference>
<evidence type="ECO:0000313" key="11">
    <source>
        <dbReference type="Proteomes" id="UP000006526"/>
    </source>
</evidence>
<evidence type="ECO:0000256" key="6">
    <source>
        <dbReference type="ARBA" id="ARBA00022747"/>
    </source>
</evidence>
<dbReference type="Proteomes" id="UP000006526">
    <property type="component" value="Segment"/>
</dbReference>
<dbReference type="GeneID" id="10329303"/>
<accession>E3SKA2</accession>
<organism evidence="10 11">
    <name type="scientific">Synechococcus phage S-SSM5</name>
    <dbReference type="NCBI Taxonomy" id="445685"/>
    <lineage>
        <taxon>Viruses</taxon>
        <taxon>Duplodnaviria</taxon>
        <taxon>Heunggongvirae</taxon>
        <taxon>Uroviricota</taxon>
        <taxon>Caudoviricetes</taxon>
        <taxon>Pantevenvirales</taxon>
        <taxon>Kyanoviridae</taxon>
        <taxon>Glaucusvirus</taxon>
        <taxon>Glaucusvirus ssm5</taxon>
    </lineage>
</organism>
<keyword evidence="4" id="KW-0808">Transferase</keyword>
<comment type="catalytic activity">
    <reaction evidence="8">
        <text>a 2'-deoxycytidine in DNA + S-adenosyl-L-methionine = an N(4)-methyl-2'-deoxycytidine in DNA + S-adenosyl-L-homocysteine + H(+)</text>
        <dbReference type="Rhea" id="RHEA:16857"/>
        <dbReference type="Rhea" id="RHEA-COMP:11369"/>
        <dbReference type="Rhea" id="RHEA-COMP:13674"/>
        <dbReference type="ChEBI" id="CHEBI:15378"/>
        <dbReference type="ChEBI" id="CHEBI:57856"/>
        <dbReference type="ChEBI" id="CHEBI:59789"/>
        <dbReference type="ChEBI" id="CHEBI:85452"/>
        <dbReference type="ChEBI" id="CHEBI:137933"/>
        <dbReference type="EC" id="2.1.1.113"/>
    </reaction>
</comment>
<dbReference type="PROSITE" id="PS00093">
    <property type="entry name" value="N4_MTASE"/>
    <property type="match status" value="1"/>
</dbReference>
<keyword evidence="5" id="KW-0949">S-adenosyl-L-methionine</keyword>
<evidence type="ECO:0000256" key="8">
    <source>
        <dbReference type="ARBA" id="ARBA00049120"/>
    </source>
</evidence>
<dbReference type="PANTHER" id="PTHR13370:SF3">
    <property type="entry name" value="TRNA (GUANINE(10)-N2)-METHYLTRANSFERASE HOMOLOG"/>
    <property type="match status" value="1"/>
</dbReference>
<evidence type="ECO:0000256" key="2">
    <source>
        <dbReference type="ARBA" id="ARBA00012185"/>
    </source>
</evidence>
<keyword evidence="3 10" id="KW-0489">Methyltransferase</keyword>
<dbReference type="EC" id="2.1.1.113" evidence="2"/>
<evidence type="ECO:0000256" key="5">
    <source>
        <dbReference type="ARBA" id="ARBA00022691"/>
    </source>
</evidence>
<feature type="domain" description="DNA methylase N-4/N-6" evidence="9">
    <location>
        <begin position="26"/>
        <end position="269"/>
    </location>
</feature>
<evidence type="ECO:0000259" key="9">
    <source>
        <dbReference type="Pfam" id="PF01555"/>
    </source>
</evidence>
<keyword evidence="7" id="KW-0238">DNA-binding</keyword>
<gene>
    <name evidence="10" type="primary">dam</name>
    <name evidence="10" type="ORF">SSSM5_062</name>
</gene>
<evidence type="ECO:0000256" key="3">
    <source>
        <dbReference type="ARBA" id="ARBA00022603"/>
    </source>
</evidence>
<dbReference type="Pfam" id="PF01555">
    <property type="entry name" value="N6_N4_Mtase"/>
    <property type="match status" value="1"/>
</dbReference>
<comment type="similarity">
    <text evidence="1">Belongs to the N(4)/N(6)-methyltransferase family. N(4) subfamily.</text>
</comment>
<dbReference type="InterPro" id="IPR017985">
    <property type="entry name" value="MeTrfase_CN4_CS"/>
</dbReference>
<dbReference type="GO" id="GO:0009307">
    <property type="term" value="P:DNA restriction-modification system"/>
    <property type="evidence" value="ECO:0007669"/>
    <property type="project" value="UniProtKB-KW"/>
</dbReference>
<reference evidence="10 11" key="1">
    <citation type="journal article" date="2010" name="Environ. Microbiol.">
        <title>Genomic analysis of oceanic cyanobacterial myoviruses compared with T4-like myoviruses from diverse hosts and environments.</title>
        <authorList>
            <person name="Sullivan M.B."/>
            <person name="Huang K.H."/>
            <person name="Ignacio-Espinoza J.C."/>
            <person name="Berlin A.M."/>
            <person name="Kelly L."/>
            <person name="Weigele P.R."/>
            <person name="DeFrancesco A.S."/>
            <person name="Kern S.E."/>
            <person name="Thompson L.R."/>
            <person name="Young S."/>
            <person name="Yandava C."/>
            <person name="Fu R."/>
            <person name="Krastins B."/>
            <person name="Chase M."/>
            <person name="Sarracino D."/>
            <person name="Osburne M.S."/>
            <person name="Henn M.R."/>
            <person name="Chisholm S.W."/>
        </authorList>
    </citation>
    <scope>NUCLEOTIDE SEQUENCE [LARGE SCALE GENOMIC DNA]</scope>
    <source>
        <strain evidence="10">8102-12</strain>
    </source>
</reference>
<dbReference type="PRINTS" id="PR00508">
    <property type="entry name" value="S21N4MTFRASE"/>
</dbReference>
<proteinExistence type="inferred from homology"/>
<dbReference type="GO" id="GO:0015667">
    <property type="term" value="F:site-specific DNA-methyltransferase (cytosine-N4-specific) activity"/>
    <property type="evidence" value="ECO:0007669"/>
    <property type="project" value="UniProtKB-EC"/>
</dbReference>
<evidence type="ECO:0000313" key="10">
    <source>
        <dbReference type="EMBL" id="ADO98008.1"/>
    </source>
</evidence>